<keyword evidence="4" id="KW-1185">Reference proteome</keyword>
<keyword evidence="3" id="KW-0413">Isomerase</keyword>
<dbReference type="RefSeq" id="WP_140996292.1">
    <property type="nucleotide sequence ID" value="NZ_VDCZ01000001.1"/>
</dbReference>
<dbReference type="InterPro" id="IPR016088">
    <property type="entry name" value="Chalcone_isomerase_3-sand"/>
</dbReference>
<sequence>MRKLYLLLTLTLLPLVYTSAQSKLSGVSVYETLSFGGNRLVLNGAGIKERMWIDMYVASLYVPTKTTNADQIINSTEPAIIKINVVSGLLKAERMKEMFDEGFQNSMNGSTAALKAEIDKFISFFDSTMKENDEFMIVYNPKTGITVFKNSVKRGVIEGHDFKKALFGVWLCVKPADEKLKKAMLGL</sequence>
<evidence type="ECO:0000259" key="2">
    <source>
        <dbReference type="Pfam" id="PF16036"/>
    </source>
</evidence>
<comment type="caution">
    <text evidence="3">The sequence shown here is derived from an EMBL/GenBank/DDBJ whole genome shotgun (WGS) entry which is preliminary data.</text>
</comment>
<dbReference type="OrthoDB" id="270742at2"/>
<keyword evidence="1" id="KW-0732">Signal</keyword>
<dbReference type="Proteomes" id="UP000431264">
    <property type="component" value="Unassembled WGS sequence"/>
</dbReference>
<evidence type="ECO:0000313" key="4">
    <source>
        <dbReference type="Proteomes" id="UP000431264"/>
    </source>
</evidence>
<feature type="chain" id="PRO_5026082870" evidence="1">
    <location>
        <begin position="23"/>
        <end position="187"/>
    </location>
</feature>
<evidence type="ECO:0000313" key="3">
    <source>
        <dbReference type="EMBL" id="MVO07900.1"/>
    </source>
</evidence>
<name>A0A6I4IEM6_9FLAO</name>
<dbReference type="Gene3D" id="3.50.70.10">
    <property type="match status" value="1"/>
</dbReference>
<dbReference type="InterPro" id="IPR016087">
    <property type="entry name" value="Chalcone_isomerase"/>
</dbReference>
<reference evidence="4" key="1">
    <citation type="submission" date="2019-05" db="EMBL/GenBank/DDBJ databases">
        <title>Flavobacterium profundi sp. nov., isolated from a deep-sea seamount.</title>
        <authorList>
            <person name="Zhang D.-C."/>
        </authorList>
    </citation>
    <scope>NUCLEOTIDE SEQUENCE [LARGE SCALE GENOMIC DNA]</scope>
    <source>
        <strain evidence="4">TP390</strain>
    </source>
</reference>
<feature type="signal peptide" evidence="1">
    <location>
        <begin position="1"/>
        <end position="22"/>
    </location>
</feature>
<dbReference type="AlphaFoldDB" id="A0A6I4IEM6"/>
<dbReference type="InterPro" id="IPR036298">
    <property type="entry name" value="Chalcone_isomerase_sf"/>
</dbReference>
<dbReference type="GO" id="GO:0016872">
    <property type="term" value="F:intramolecular lyase activity"/>
    <property type="evidence" value="ECO:0007669"/>
    <property type="project" value="InterPro"/>
</dbReference>
<organism evidence="3 4">
    <name type="scientific">Flavobacterium profundi</name>
    <dbReference type="NCBI Taxonomy" id="1774945"/>
    <lineage>
        <taxon>Bacteria</taxon>
        <taxon>Pseudomonadati</taxon>
        <taxon>Bacteroidota</taxon>
        <taxon>Flavobacteriia</taxon>
        <taxon>Flavobacteriales</taxon>
        <taxon>Flavobacteriaceae</taxon>
        <taxon>Flavobacterium</taxon>
    </lineage>
</organism>
<feature type="domain" description="Chalcone isomerase" evidence="2">
    <location>
        <begin position="22"/>
        <end position="186"/>
    </location>
</feature>
<dbReference type="EMBL" id="WQLW01000001">
    <property type="protein sequence ID" value="MVO07900.1"/>
    <property type="molecule type" value="Genomic_DNA"/>
</dbReference>
<gene>
    <name evidence="3" type="ORF">GOQ30_01815</name>
</gene>
<protein>
    <submittedName>
        <fullName evidence="3">Chalcone isomerase</fullName>
    </submittedName>
</protein>
<evidence type="ECO:0000256" key="1">
    <source>
        <dbReference type="SAM" id="SignalP"/>
    </source>
</evidence>
<dbReference type="Pfam" id="PF16036">
    <property type="entry name" value="Chalcone_3"/>
    <property type="match status" value="1"/>
</dbReference>
<proteinExistence type="predicted"/>
<accession>A0A6I4IEM6</accession>
<dbReference type="SUPFAM" id="SSF54626">
    <property type="entry name" value="Chalcone isomerase"/>
    <property type="match status" value="1"/>
</dbReference>